<dbReference type="InterPro" id="IPR043917">
    <property type="entry name" value="DUF5753"/>
</dbReference>
<dbReference type="SUPFAM" id="SSF47413">
    <property type="entry name" value="lambda repressor-like DNA-binding domains"/>
    <property type="match status" value="1"/>
</dbReference>
<organism evidence="2 3">
    <name type="scientific">Nocardia terpenica</name>
    <dbReference type="NCBI Taxonomy" id="455432"/>
    <lineage>
        <taxon>Bacteria</taxon>
        <taxon>Bacillati</taxon>
        <taxon>Actinomycetota</taxon>
        <taxon>Actinomycetes</taxon>
        <taxon>Mycobacteriales</taxon>
        <taxon>Nocardiaceae</taxon>
        <taxon>Nocardia</taxon>
    </lineage>
</organism>
<dbReference type="Pfam" id="PF19054">
    <property type="entry name" value="DUF5753"/>
    <property type="match status" value="1"/>
</dbReference>
<dbReference type="GO" id="GO:0003677">
    <property type="term" value="F:DNA binding"/>
    <property type="evidence" value="ECO:0007669"/>
    <property type="project" value="InterPro"/>
</dbReference>
<dbReference type="EMBL" id="CP046173">
    <property type="protein sequence ID" value="QIS23784.1"/>
    <property type="molecule type" value="Genomic_DNA"/>
</dbReference>
<proteinExistence type="predicted"/>
<dbReference type="AlphaFoldDB" id="A0A6G9ZEB2"/>
<name>A0A6G9ZEB2_9NOCA</name>
<dbReference type="InterPro" id="IPR010982">
    <property type="entry name" value="Lambda_DNA-bd_dom_sf"/>
</dbReference>
<accession>A0A6G9ZEB2</accession>
<evidence type="ECO:0000313" key="2">
    <source>
        <dbReference type="EMBL" id="QIS23784.1"/>
    </source>
</evidence>
<dbReference type="Proteomes" id="UP000500953">
    <property type="component" value="Chromosome"/>
</dbReference>
<dbReference type="Gene3D" id="1.10.260.40">
    <property type="entry name" value="lambda repressor-like DNA-binding domains"/>
    <property type="match status" value="1"/>
</dbReference>
<dbReference type="Pfam" id="PF13560">
    <property type="entry name" value="HTH_31"/>
    <property type="match status" value="1"/>
</dbReference>
<protein>
    <submittedName>
        <fullName evidence="2">Helix-turn-helix domain-containing protein</fullName>
    </submittedName>
</protein>
<dbReference type="RefSeq" id="WP_167491096.1">
    <property type="nucleotide sequence ID" value="NZ_CP046173.1"/>
</dbReference>
<evidence type="ECO:0000313" key="3">
    <source>
        <dbReference type="Proteomes" id="UP000500953"/>
    </source>
</evidence>
<dbReference type="CDD" id="cd00093">
    <property type="entry name" value="HTH_XRE"/>
    <property type="match status" value="1"/>
</dbReference>
<gene>
    <name evidence="2" type="ORF">F6W96_41365</name>
</gene>
<dbReference type="InterPro" id="IPR001387">
    <property type="entry name" value="Cro/C1-type_HTH"/>
</dbReference>
<evidence type="ECO:0000259" key="1">
    <source>
        <dbReference type="Pfam" id="PF19054"/>
    </source>
</evidence>
<sequence>MVGSNSVSRLPHATGHVTAVLRARQALGARLRELRKDARMDGAQFSAAAGWHRSKTSRIELGKQTPSENDLEVWCRVCDAVLALPDLVASLRNVEAQWTEWKRIAASGHARRQRRHVEIENRARLQRVYAPIVLPGLLQTENYARAVLRQCIRFLGTPDDLDAAVTARMQRREVLHKPRHRFILLADEAALYTTVGNDQVMAEQLRYLLDTAFDIPRLTFGVLPLTAEFTYLTTSFDLFDNRMVLIETTSAELTVVTATELELYEKLWKSLHRQAAYGEAARNLITTALERRGRREPGEPTI</sequence>
<feature type="domain" description="DUF5753" evidence="1">
    <location>
        <begin position="113"/>
        <end position="286"/>
    </location>
</feature>
<reference evidence="2 3" key="1">
    <citation type="journal article" date="2019" name="ACS Chem. Biol.">
        <title>Identification and Mobilization of a Cryptic Antibiotic Biosynthesis Gene Locus from a Human-Pathogenic Nocardia Isolate.</title>
        <authorList>
            <person name="Herisse M."/>
            <person name="Ishida K."/>
            <person name="Porter J.L."/>
            <person name="Howden B."/>
            <person name="Hertweck C."/>
            <person name="Stinear T.P."/>
            <person name="Pidot S.J."/>
        </authorList>
    </citation>
    <scope>NUCLEOTIDE SEQUENCE [LARGE SCALE GENOMIC DNA]</scope>
    <source>
        <strain evidence="2 3">AUSMDU00012715</strain>
    </source>
</reference>